<dbReference type="OrthoDB" id="128483at2759"/>
<dbReference type="InterPro" id="IPR027806">
    <property type="entry name" value="HARBI1_dom"/>
</dbReference>
<name>A0A8J4PJ92_9MYCE</name>
<feature type="compositionally biased region" description="Acidic residues" evidence="3">
    <location>
        <begin position="289"/>
        <end position="303"/>
    </location>
</feature>
<dbReference type="PANTHER" id="PTHR34500:SF1">
    <property type="entry name" value="DDE TNP4 DOMAIN-CONTAINING PROTEIN"/>
    <property type="match status" value="1"/>
</dbReference>
<feature type="region of interest" description="Disordered" evidence="3">
    <location>
        <begin position="287"/>
        <end position="325"/>
    </location>
</feature>
<dbReference type="Pfam" id="PF13359">
    <property type="entry name" value="DDE_Tnp_4"/>
    <property type="match status" value="1"/>
</dbReference>
<organism evidence="5 6">
    <name type="scientific">Polysphondylium violaceum</name>
    <dbReference type="NCBI Taxonomy" id="133409"/>
    <lineage>
        <taxon>Eukaryota</taxon>
        <taxon>Amoebozoa</taxon>
        <taxon>Evosea</taxon>
        <taxon>Eumycetozoa</taxon>
        <taxon>Dictyostelia</taxon>
        <taxon>Dictyosteliales</taxon>
        <taxon>Dictyosteliaceae</taxon>
        <taxon>Polysphondylium</taxon>
    </lineage>
</organism>
<sequence length="325" mass="38471">MVEIQKNKRKRVTLDDYDNKDFKKHFIFTKDVVIQLHKQLLEIDDSIRYDHVLMTLDYLRYYTTFEDRCRIFHICYKTYSTHVWRVLAANIKLKFIHFENRINFKVPDATSIQNNGHLTLSIDTTFCPMNVKDESFYSVKHSANGVKYEVGCNLIDGEIMWIHGPFKGRMADINIYRNNLKNVVINNGERFVADKAYQGEKEKLLTPHKEKIRFVNGKKENLMEPIKKLENSFIKRHRIIIENVFSVMKRFSFLKKEWLSSIDKHTQAFMFVVNLFNISVTLNRCPPNENDDAAESHEDENEVDPPPISNEEYKKLSFPNTKSFK</sequence>
<dbReference type="Proteomes" id="UP000695562">
    <property type="component" value="Unassembled WGS sequence"/>
</dbReference>
<reference evidence="5" key="1">
    <citation type="submission" date="2020-01" db="EMBL/GenBank/DDBJ databases">
        <title>Development of genomics and gene disruption for Polysphondylium violaceum indicates a role for the polyketide synthase stlB in stalk morphogenesis.</title>
        <authorList>
            <person name="Narita B."/>
            <person name="Kawabe Y."/>
            <person name="Kin K."/>
            <person name="Saito T."/>
            <person name="Gibbs R."/>
            <person name="Kuspa A."/>
            <person name="Muzny D."/>
            <person name="Queller D."/>
            <person name="Richards S."/>
            <person name="Strassman J."/>
            <person name="Sucgang R."/>
            <person name="Worley K."/>
            <person name="Schaap P."/>
        </authorList>
    </citation>
    <scope>NUCLEOTIDE SEQUENCE</scope>
    <source>
        <strain evidence="5">QSvi11</strain>
    </source>
</reference>
<accession>A0A8J4PJ92</accession>
<evidence type="ECO:0000313" key="5">
    <source>
        <dbReference type="EMBL" id="KAF2068305.1"/>
    </source>
</evidence>
<gene>
    <name evidence="5" type="ORF">CYY_010370</name>
</gene>
<evidence type="ECO:0000313" key="6">
    <source>
        <dbReference type="Proteomes" id="UP000695562"/>
    </source>
</evidence>
<keyword evidence="6" id="KW-1185">Reference proteome</keyword>
<dbReference type="GO" id="GO:0046872">
    <property type="term" value="F:metal ion binding"/>
    <property type="evidence" value="ECO:0007669"/>
    <property type="project" value="UniProtKB-KW"/>
</dbReference>
<evidence type="ECO:0000256" key="1">
    <source>
        <dbReference type="ARBA" id="ARBA00001968"/>
    </source>
</evidence>
<keyword evidence="2" id="KW-0479">Metal-binding</keyword>
<evidence type="ECO:0000256" key="2">
    <source>
        <dbReference type="ARBA" id="ARBA00022723"/>
    </source>
</evidence>
<proteinExistence type="predicted"/>
<dbReference type="PANTHER" id="PTHR34500">
    <property type="entry name" value="EXPRESSED PROTEIN"/>
    <property type="match status" value="1"/>
</dbReference>
<dbReference type="AlphaFoldDB" id="A0A8J4PJ92"/>
<evidence type="ECO:0000259" key="4">
    <source>
        <dbReference type="Pfam" id="PF13359"/>
    </source>
</evidence>
<evidence type="ECO:0000256" key="3">
    <source>
        <dbReference type="SAM" id="MobiDB-lite"/>
    </source>
</evidence>
<comment type="cofactor">
    <cofactor evidence="1">
        <name>a divalent metal cation</name>
        <dbReference type="ChEBI" id="CHEBI:60240"/>
    </cofactor>
</comment>
<dbReference type="EMBL" id="AJWJ01001067">
    <property type="protein sequence ID" value="KAF2068305.1"/>
    <property type="molecule type" value="Genomic_DNA"/>
</dbReference>
<protein>
    <recommendedName>
        <fullName evidence="4">DDE Tnp4 domain-containing protein</fullName>
    </recommendedName>
</protein>
<comment type="caution">
    <text evidence="5">The sequence shown here is derived from an EMBL/GenBank/DDBJ whole genome shotgun (WGS) entry which is preliminary data.</text>
</comment>
<feature type="domain" description="DDE Tnp4" evidence="4">
    <location>
        <begin position="130"/>
        <end position="277"/>
    </location>
</feature>